<dbReference type="InterPro" id="IPR011333">
    <property type="entry name" value="SKP1/BTB/POZ_sf"/>
</dbReference>
<reference evidence="5" key="1">
    <citation type="submission" date="2025-08" db="UniProtKB">
        <authorList>
            <consortium name="RefSeq"/>
        </authorList>
    </citation>
    <scope>IDENTIFICATION</scope>
    <source>
        <tissue evidence="5">Testes</tissue>
    </source>
</reference>
<dbReference type="Pfam" id="PF00651">
    <property type="entry name" value="BTB"/>
    <property type="match status" value="1"/>
</dbReference>
<dbReference type="PROSITE" id="PS50097">
    <property type="entry name" value="BTB"/>
    <property type="match status" value="1"/>
</dbReference>
<dbReference type="Pfam" id="PF07707">
    <property type="entry name" value="BACK"/>
    <property type="match status" value="1"/>
</dbReference>
<gene>
    <name evidence="5" type="primary">LOC102807503</name>
</gene>
<dbReference type="InterPro" id="IPR011705">
    <property type="entry name" value="BACK"/>
</dbReference>
<dbReference type="Pfam" id="PF24981">
    <property type="entry name" value="Beta-prop_ATRN-LZTR1"/>
    <property type="match status" value="1"/>
</dbReference>
<evidence type="ECO:0000313" key="5">
    <source>
        <dbReference type="RefSeq" id="XP_006811935.1"/>
    </source>
</evidence>
<feature type="domain" description="BTB" evidence="3">
    <location>
        <begin position="33"/>
        <end position="102"/>
    </location>
</feature>
<keyword evidence="4" id="KW-1185">Reference proteome</keyword>
<name>A0ABM0LVZ4_SACKO</name>
<dbReference type="GeneID" id="102807503"/>
<dbReference type="SMART" id="SM00225">
    <property type="entry name" value="BTB"/>
    <property type="match status" value="1"/>
</dbReference>
<evidence type="ECO:0000256" key="2">
    <source>
        <dbReference type="ARBA" id="ARBA00022737"/>
    </source>
</evidence>
<evidence type="ECO:0000256" key="1">
    <source>
        <dbReference type="ARBA" id="ARBA00022441"/>
    </source>
</evidence>
<dbReference type="InterPro" id="IPR000210">
    <property type="entry name" value="BTB/POZ_dom"/>
</dbReference>
<dbReference type="Gene3D" id="1.25.40.420">
    <property type="match status" value="1"/>
</dbReference>
<dbReference type="SUPFAM" id="SSF117281">
    <property type="entry name" value="Kelch motif"/>
    <property type="match status" value="1"/>
</dbReference>
<dbReference type="SMART" id="SM00875">
    <property type="entry name" value="BACK"/>
    <property type="match status" value="1"/>
</dbReference>
<organism evidence="4 5">
    <name type="scientific">Saccoglossus kowalevskii</name>
    <name type="common">Acorn worm</name>
    <dbReference type="NCBI Taxonomy" id="10224"/>
    <lineage>
        <taxon>Eukaryota</taxon>
        <taxon>Metazoa</taxon>
        <taxon>Hemichordata</taxon>
        <taxon>Enteropneusta</taxon>
        <taxon>Harrimaniidae</taxon>
        <taxon>Saccoglossus</taxon>
    </lineage>
</organism>
<dbReference type="InterPro" id="IPR056737">
    <property type="entry name" value="Beta-prop_ATRN-MKLN-like"/>
</dbReference>
<evidence type="ECO:0000313" key="4">
    <source>
        <dbReference type="Proteomes" id="UP000694865"/>
    </source>
</evidence>
<protein>
    <submittedName>
        <fullName evidence="5">Kelch-like protein 5-like</fullName>
    </submittedName>
</protein>
<dbReference type="InterPro" id="IPR015915">
    <property type="entry name" value="Kelch-typ_b-propeller"/>
</dbReference>
<dbReference type="PIRSF" id="PIRSF037037">
    <property type="entry name" value="Kelch-like_protein_gigaxonin"/>
    <property type="match status" value="1"/>
</dbReference>
<keyword evidence="1" id="KW-0880">Kelch repeat</keyword>
<dbReference type="Gene3D" id="2.120.10.80">
    <property type="entry name" value="Kelch-type beta propeller"/>
    <property type="match status" value="1"/>
</dbReference>
<keyword evidence="2" id="KW-0677">Repeat</keyword>
<evidence type="ECO:0000259" key="3">
    <source>
        <dbReference type="PROSITE" id="PS50097"/>
    </source>
</evidence>
<dbReference type="Proteomes" id="UP000694865">
    <property type="component" value="Unplaced"/>
</dbReference>
<sequence length="596" mass="67668">MTEMNLDLKDFQLHFAEELICGLNSLHEDKILCDITLKVGTKEFKAHRVVLAALSEYFRAMFTVQLKESKEDVIELKDISITPESFQCLLDYCYSAELDLTIENVFEILAVAHHLSITSAMECCCDFIKQQFDEQNFHFDDFVKIAEMAETYSLVDLKEVADHYIAENFVDVSNSDDFLEYMSSKRLCEFLNRRDLAVPSELLVLKAVQRWLMYDKEKRLMDANVLLRSVRLGFISAQNLVDQFNEDIKSVSECHKLFNGLMQHHAVGKPISGAFPLKNPELFAPRGCTKSLIAIGGRTSMSCVRYYDVNAHDWVSLKNFAQPPYNTFTNHGITVVHHNLYIAGGQYYGSNKWQTRNYVYKYDASTNKWQSLAAMKVERSYFGLVNLDGFIYAIGGLGKDGQPTDVVERYNIATNKWQIISALQSPRYDMAIAVFAGKIVIIGGQSSKTDSTEVLDVEVFDPKRNQWEVKSKPLTCRNQGSTIVVDDTLYVAGGSQESSNDSATGKVELCNLVEEYNSEHDSWSTVSQSLIPKNEIGAFRINSHVYFSICNHCYNSNVIIPQDEVYDVDLDDWIKLKQNTNGAAVTEFTFNVTKLK</sequence>
<proteinExistence type="predicted"/>
<dbReference type="SUPFAM" id="SSF54695">
    <property type="entry name" value="POZ domain"/>
    <property type="match status" value="1"/>
</dbReference>
<accession>A0ABM0LVZ4</accession>
<dbReference type="RefSeq" id="XP_006811935.1">
    <property type="nucleotide sequence ID" value="XM_006811872.1"/>
</dbReference>
<dbReference type="PANTHER" id="PTHR45632:SF3">
    <property type="entry name" value="KELCH-LIKE PROTEIN 32"/>
    <property type="match status" value="1"/>
</dbReference>
<dbReference type="Gene3D" id="3.30.710.10">
    <property type="entry name" value="Potassium Channel Kv1.1, Chain A"/>
    <property type="match status" value="1"/>
</dbReference>
<dbReference type="PANTHER" id="PTHR45632">
    <property type="entry name" value="LD33804P"/>
    <property type="match status" value="1"/>
</dbReference>
<dbReference type="SMART" id="SM00612">
    <property type="entry name" value="Kelch"/>
    <property type="match status" value="4"/>
</dbReference>
<dbReference type="InterPro" id="IPR017096">
    <property type="entry name" value="BTB-kelch_protein"/>
</dbReference>
<dbReference type="InterPro" id="IPR006652">
    <property type="entry name" value="Kelch_1"/>
</dbReference>